<evidence type="ECO:0000256" key="1">
    <source>
        <dbReference type="SAM" id="SignalP"/>
    </source>
</evidence>
<feature type="chain" id="PRO_5021258493" evidence="1">
    <location>
        <begin position="32"/>
        <end position="108"/>
    </location>
</feature>
<dbReference type="Proteomes" id="UP000316621">
    <property type="component" value="Chromosome 9"/>
</dbReference>
<reference evidence="2 3" key="1">
    <citation type="journal article" date="2018" name="Science">
        <title>The opium poppy genome and morphinan production.</title>
        <authorList>
            <person name="Guo L."/>
            <person name="Winzer T."/>
            <person name="Yang X."/>
            <person name="Li Y."/>
            <person name="Ning Z."/>
            <person name="He Z."/>
            <person name="Teodor R."/>
            <person name="Lu Y."/>
            <person name="Bowser T.A."/>
            <person name="Graham I.A."/>
            <person name="Ye K."/>
        </authorList>
    </citation>
    <scope>NUCLEOTIDE SEQUENCE [LARGE SCALE GENOMIC DNA]</scope>
    <source>
        <strain evidence="3">cv. HN1</strain>
        <tissue evidence="2">Leaves</tissue>
    </source>
</reference>
<name>A0A4Y7KSZ0_PAPSO</name>
<dbReference type="EMBL" id="CM010723">
    <property type="protein sequence ID" value="RZC75976.1"/>
    <property type="molecule type" value="Genomic_DNA"/>
</dbReference>
<evidence type="ECO:0000313" key="3">
    <source>
        <dbReference type="Proteomes" id="UP000316621"/>
    </source>
</evidence>
<keyword evidence="1" id="KW-0732">Signal</keyword>
<feature type="signal peptide" evidence="1">
    <location>
        <begin position="1"/>
        <end position="31"/>
    </location>
</feature>
<accession>A0A4Y7KSZ0</accession>
<evidence type="ECO:0000313" key="2">
    <source>
        <dbReference type="EMBL" id="RZC75976.1"/>
    </source>
</evidence>
<sequence>MKMSRYTTQLVVALSLCLLLLGFSYSAEASARPITGAAAAAARLTPNNDQQCNFGSCGNNDDCRAICQPLGYLGGYCKMMASLSNGGEKIDVNRYHVAYPRCCCVMDL</sequence>
<proteinExistence type="predicted"/>
<keyword evidence="3" id="KW-1185">Reference proteome</keyword>
<organism evidence="2 3">
    <name type="scientific">Papaver somniferum</name>
    <name type="common">Opium poppy</name>
    <dbReference type="NCBI Taxonomy" id="3469"/>
    <lineage>
        <taxon>Eukaryota</taxon>
        <taxon>Viridiplantae</taxon>
        <taxon>Streptophyta</taxon>
        <taxon>Embryophyta</taxon>
        <taxon>Tracheophyta</taxon>
        <taxon>Spermatophyta</taxon>
        <taxon>Magnoliopsida</taxon>
        <taxon>Ranunculales</taxon>
        <taxon>Papaveraceae</taxon>
        <taxon>Papaveroideae</taxon>
        <taxon>Papaver</taxon>
    </lineage>
</organism>
<dbReference type="AlphaFoldDB" id="A0A4Y7KSZ0"/>
<gene>
    <name evidence="2" type="ORF">C5167_000178</name>
</gene>
<dbReference type="OrthoDB" id="1917903at2759"/>
<protein>
    <submittedName>
        <fullName evidence="2">Uncharacterized protein</fullName>
    </submittedName>
</protein>
<dbReference type="Gramene" id="RZC75976">
    <property type="protein sequence ID" value="RZC75976"/>
    <property type="gene ID" value="C5167_000178"/>
</dbReference>